<feature type="transmembrane region" description="Helical" evidence="10">
    <location>
        <begin position="64"/>
        <end position="83"/>
    </location>
</feature>
<dbReference type="HAMAP" id="MF_00454">
    <property type="entry name" value="FluC"/>
    <property type="match status" value="1"/>
</dbReference>
<dbReference type="GO" id="GO:0140114">
    <property type="term" value="P:cellular detoxification of fluoride"/>
    <property type="evidence" value="ECO:0007669"/>
    <property type="project" value="UniProtKB-UniRule"/>
</dbReference>
<keyword evidence="6 10" id="KW-0407">Ion channel</keyword>
<keyword evidence="3 10" id="KW-0812">Transmembrane</keyword>
<keyword evidence="5 10" id="KW-0472">Membrane</keyword>
<keyword evidence="10" id="KW-0406">Ion transport</keyword>
<proteinExistence type="inferred from homology"/>
<dbReference type="AlphaFoldDB" id="A0A372L9G1"/>
<comment type="catalytic activity">
    <reaction evidence="8">
        <text>fluoride(in) = fluoride(out)</text>
        <dbReference type="Rhea" id="RHEA:76159"/>
        <dbReference type="ChEBI" id="CHEBI:17051"/>
    </reaction>
    <physiologicalReaction direction="left-to-right" evidence="8">
        <dbReference type="Rhea" id="RHEA:76160"/>
    </physiologicalReaction>
</comment>
<comment type="similarity">
    <text evidence="7 10">Belongs to the fluoride channel Fluc/FEX (TC 1.A.43) family.</text>
</comment>
<reference evidence="11 12" key="1">
    <citation type="submission" date="2018-08" db="EMBL/GenBank/DDBJ databases">
        <title>Bacillus chawlae sp. nov., Bacillus glennii sp. nov., and Bacillus saganii sp. nov. Isolated from the Vehicle Assembly Building at Kennedy Space Center where the Viking Spacecraft were Assembled.</title>
        <authorList>
            <person name="Seuylemezian A."/>
            <person name="Vaishampayan P."/>
        </authorList>
    </citation>
    <scope>NUCLEOTIDE SEQUENCE [LARGE SCALE GENOMIC DNA]</scope>
    <source>
        <strain evidence="11 12">V44-8</strain>
    </source>
</reference>
<organism evidence="11 12">
    <name type="scientific">Peribacillus glennii</name>
    <dbReference type="NCBI Taxonomy" id="2303991"/>
    <lineage>
        <taxon>Bacteria</taxon>
        <taxon>Bacillati</taxon>
        <taxon>Bacillota</taxon>
        <taxon>Bacilli</taxon>
        <taxon>Bacillales</taxon>
        <taxon>Bacillaceae</taxon>
        <taxon>Peribacillus</taxon>
    </lineage>
</organism>
<evidence type="ECO:0000256" key="4">
    <source>
        <dbReference type="ARBA" id="ARBA00022989"/>
    </source>
</evidence>
<keyword evidence="10" id="KW-0915">Sodium</keyword>
<evidence type="ECO:0000256" key="8">
    <source>
        <dbReference type="ARBA" id="ARBA00035585"/>
    </source>
</evidence>
<evidence type="ECO:0000256" key="2">
    <source>
        <dbReference type="ARBA" id="ARBA00022475"/>
    </source>
</evidence>
<accession>A0A372L9G1</accession>
<keyword evidence="4 10" id="KW-1133">Transmembrane helix</keyword>
<dbReference type="OrthoDB" id="9799631at2"/>
<gene>
    <name evidence="10 11" type="primary">crcB</name>
    <name evidence="10" type="synonym">fluC</name>
    <name evidence="11" type="ORF">D0466_15760</name>
</gene>
<feature type="transmembrane region" description="Helical" evidence="10">
    <location>
        <begin position="95"/>
        <end position="116"/>
    </location>
</feature>
<dbReference type="EMBL" id="QVTD01000011">
    <property type="protein sequence ID" value="RFU62180.1"/>
    <property type="molecule type" value="Genomic_DNA"/>
</dbReference>
<dbReference type="Pfam" id="PF02537">
    <property type="entry name" value="CRCB"/>
    <property type="match status" value="1"/>
</dbReference>
<dbReference type="GO" id="GO:0046872">
    <property type="term" value="F:metal ion binding"/>
    <property type="evidence" value="ECO:0007669"/>
    <property type="project" value="UniProtKB-KW"/>
</dbReference>
<evidence type="ECO:0000256" key="5">
    <source>
        <dbReference type="ARBA" id="ARBA00023136"/>
    </source>
</evidence>
<evidence type="ECO:0000256" key="9">
    <source>
        <dbReference type="ARBA" id="ARBA00049940"/>
    </source>
</evidence>
<keyword evidence="12" id="KW-1185">Reference proteome</keyword>
<evidence type="ECO:0000256" key="6">
    <source>
        <dbReference type="ARBA" id="ARBA00023303"/>
    </source>
</evidence>
<evidence type="ECO:0000313" key="11">
    <source>
        <dbReference type="EMBL" id="RFU62180.1"/>
    </source>
</evidence>
<evidence type="ECO:0000313" key="12">
    <source>
        <dbReference type="Proteomes" id="UP000262939"/>
    </source>
</evidence>
<dbReference type="NCBIfam" id="TIGR00494">
    <property type="entry name" value="crcB"/>
    <property type="match status" value="1"/>
</dbReference>
<comment type="function">
    <text evidence="9 10">Fluoride-specific ion channel. Important for reducing fluoride concentration in the cell, thus reducing its toxicity.</text>
</comment>
<dbReference type="GO" id="GO:0062054">
    <property type="term" value="F:fluoride channel activity"/>
    <property type="evidence" value="ECO:0007669"/>
    <property type="project" value="UniProtKB-UniRule"/>
</dbReference>
<dbReference type="Proteomes" id="UP000262939">
    <property type="component" value="Unassembled WGS sequence"/>
</dbReference>
<keyword evidence="10" id="KW-0813">Transport</keyword>
<feature type="transmembrane region" description="Helical" evidence="10">
    <location>
        <begin position="30"/>
        <end position="52"/>
    </location>
</feature>
<name>A0A372L9G1_9BACI</name>
<evidence type="ECO:0000256" key="7">
    <source>
        <dbReference type="ARBA" id="ARBA00035120"/>
    </source>
</evidence>
<dbReference type="PANTHER" id="PTHR28259">
    <property type="entry name" value="FLUORIDE EXPORT PROTEIN 1-RELATED"/>
    <property type="match status" value="1"/>
</dbReference>
<evidence type="ECO:0000256" key="1">
    <source>
        <dbReference type="ARBA" id="ARBA00004651"/>
    </source>
</evidence>
<comment type="caution">
    <text evidence="11">The sequence shown here is derived from an EMBL/GenBank/DDBJ whole genome shotgun (WGS) entry which is preliminary data.</text>
</comment>
<evidence type="ECO:0000256" key="10">
    <source>
        <dbReference type="HAMAP-Rule" id="MF_00454"/>
    </source>
</evidence>
<feature type="binding site" evidence="10">
    <location>
        <position position="74"/>
    </location>
    <ligand>
        <name>Na(+)</name>
        <dbReference type="ChEBI" id="CHEBI:29101"/>
        <note>structural</note>
    </ligand>
</feature>
<sequence>MNIILMMLGGFIGSICRFYAGEWARGHLDARVPFGTLLINLLGCFFLGWLLTYASRKVQINERVVLFLGTGFTGSFTTFSAFSVETVILLDDGHFLWAAIYVLLSILLGLCFAIAGKALADSIFIRGGESE</sequence>
<comment type="activity regulation">
    <text evidence="10">Na(+) is not transported, but it plays an essential structural role and its presence is essential for fluoride channel function.</text>
</comment>
<keyword evidence="10" id="KW-0479">Metal-binding</keyword>
<keyword evidence="2 10" id="KW-1003">Cell membrane</keyword>
<evidence type="ECO:0000256" key="3">
    <source>
        <dbReference type="ARBA" id="ARBA00022692"/>
    </source>
</evidence>
<dbReference type="PANTHER" id="PTHR28259:SF1">
    <property type="entry name" value="FLUORIDE EXPORT PROTEIN 1-RELATED"/>
    <property type="match status" value="1"/>
</dbReference>
<dbReference type="InterPro" id="IPR003691">
    <property type="entry name" value="FluC"/>
</dbReference>
<feature type="binding site" evidence="10">
    <location>
        <position position="77"/>
    </location>
    <ligand>
        <name>Na(+)</name>
        <dbReference type="ChEBI" id="CHEBI:29101"/>
        <note>structural</note>
    </ligand>
</feature>
<comment type="subcellular location">
    <subcellularLocation>
        <location evidence="1 10">Cell membrane</location>
        <topology evidence="1 10">Multi-pass membrane protein</topology>
    </subcellularLocation>
</comment>
<protein>
    <recommendedName>
        <fullName evidence="10">Fluoride-specific ion channel FluC</fullName>
    </recommendedName>
</protein>
<dbReference type="GO" id="GO:0005886">
    <property type="term" value="C:plasma membrane"/>
    <property type="evidence" value="ECO:0007669"/>
    <property type="project" value="UniProtKB-SubCell"/>
</dbReference>